<feature type="transmembrane region" description="Helical" evidence="1">
    <location>
        <begin position="12"/>
        <end position="35"/>
    </location>
</feature>
<sequence>MNSKFTMQVFGIYMVVVAGLGLMLMPFFLLGLFGLSAGDGVWIRMVGMLASIIGGYYLLAARADAKQLYGWSVWMRLYAGAFMIVLFVAGMLGAGILLFAAIDICAALWTRSCLRKEQAA</sequence>
<keyword evidence="1" id="KW-1133">Transmembrane helix</keyword>
<gene>
    <name evidence="2" type="ORF">M3P21_17625</name>
</gene>
<protein>
    <recommendedName>
        <fullName evidence="4">Permease</fullName>
    </recommendedName>
</protein>
<evidence type="ECO:0000313" key="3">
    <source>
        <dbReference type="Proteomes" id="UP001203880"/>
    </source>
</evidence>
<keyword evidence="3" id="KW-1185">Reference proteome</keyword>
<feature type="transmembrane region" description="Helical" evidence="1">
    <location>
        <begin position="41"/>
        <end position="60"/>
    </location>
</feature>
<dbReference type="Proteomes" id="UP001203880">
    <property type="component" value="Unassembled WGS sequence"/>
</dbReference>
<proteinExistence type="predicted"/>
<reference evidence="2" key="1">
    <citation type="submission" date="2022-05" db="EMBL/GenBank/DDBJ databases">
        <authorList>
            <person name="Park J.-S."/>
        </authorList>
    </citation>
    <scope>NUCLEOTIDE SEQUENCE</scope>
    <source>
        <strain evidence="2">2012CJ41-6</strain>
    </source>
</reference>
<evidence type="ECO:0000313" key="2">
    <source>
        <dbReference type="EMBL" id="MCL6285353.1"/>
    </source>
</evidence>
<evidence type="ECO:0000256" key="1">
    <source>
        <dbReference type="SAM" id="Phobius"/>
    </source>
</evidence>
<organism evidence="2 3">
    <name type="scientific">Ruegeria spongiae</name>
    <dbReference type="NCBI Taxonomy" id="2942209"/>
    <lineage>
        <taxon>Bacteria</taxon>
        <taxon>Pseudomonadati</taxon>
        <taxon>Pseudomonadota</taxon>
        <taxon>Alphaproteobacteria</taxon>
        <taxon>Rhodobacterales</taxon>
        <taxon>Roseobacteraceae</taxon>
        <taxon>Ruegeria</taxon>
    </lineage>
</organism>
<keyword evidence="1" id="KW-0812">Transmembrane</keyword>
<keyword evidence="1" id="KW-0472">Membrane</keyword>
<dbReference type="EMBL" id="JAMFMB010000027">
    <property type="protein sequence ID" value="MCL6285353.1"/>
    <property type="molecule type" value="Genomic_DNA"/>
</dbReference>
<name>A0ABT0Q658_9RHOB</name>
<feature type="transmembrane region" description="Helical" evidence="1">
    <location>
        <begin position="81"/>
        <end position="109"/>
    </location>
</feature>
<comment type="caution">
    <text evidence="2">The sequence shown here is derived from an EMBL/GenBank/DDBJ whole genome shotgun (WGS) entry which is preliminary data.</text>
</comment>
<dbReference type="RefSeq" id="WP_249712066.1">
    <property type="nucleotide sequence ID" value="NZ_JAMFMB010000027.1"/>
</dbReference>
<accession>A0ABT0Q658</accession>
<evidence type="ECO:0008006" key="4">
    <source>
        <dbReference type="Google" id="ProtNLM"/>
    </source>
</evidence>